<keyword evidence="5" id="KW-1185">Reference proteome</keyword>
<evidence type="ECO:0000313" key="5">
    <source>
        <dbReference type="Proteomes" id="UP001187531"/>
    </source>
</evidence>
<feature type="region of interest" description="Disordered" evidence="1">
    <location>
        <begin position="42"/>
        <end position="85"/>
    </location>
</feature>
<reference evidence="4" key="1">
    <citation type="submission" date="2023-07" db="EMBL/GenBank/DDBJ databases">
        <title>Chromosome-level genome assembly of Artemia franciscana.</title>
        <authorList>
            <person name="Jo E."/>
        </authorList>
    </citation>
    <scope>NUCLEOTIDE SEQUENCE</scope>
    <source>
        <tissue evidence="4">Whole body</tissue>
    </source>
</reference>
<keyword evidence="2" id="KW-1133">Transmembrane helix</keyword>
<accession>A0AA88L732</accession>
<feature type="compositionally biased region" description="Polar residues" evidence="1">
    <location>
        <begin position="144"/>
        <end position="159"/>
    </location>
</feature>
<feature type="region of interest" description="Disordered" evidence="1">
    <location>
        <begin position="140"/>
        <end position="160"/>
    </location>
</feature>
<name>A0AA88L732_ARTSF</name>
<dbReference type="Proteomes" id="UP001187531">
    <property type="component" value="Unassembled WGS sequence"/>
</dbReference>
<evidence type="ECO:0000256" key="3">
    <source>
        <dbReference type="SAM" id="SignalP"/>
    </source>
</evidence>
<dbReference type="EMBL" id="JAVRJZ010000016">
    <property type="protein sequence ID" value="KAK2710415.1"/>
    <property type="molecule type" value="Genomic_DNA"/>
</dbReference>
<feature type="compositionally biased region" description="Polar residues" evidence="1">
    <location>
        <begin position="61"/>
        <end position="85"/>
    </location>
</feature>
<protein>
    <submittedName>
        <fullName evidence="4">Uncharacterized protein</fullName>
    </submittedName>
</protein>
<feature type="chain" id="PRO_5041717560" evidence="3">
    <location>
        <begin position="25"/>
        <end position="416"/>
    </location>
</feature>
<feature type="region of interest" description="Disordered" evidence="1">
    <location>
        <begin position="388"/>
        <end position="416"/>
    </location>
</feature>
<feature type="compositionally biased region" description="Basic and acidic residues" evidence="1">
    <location>
        <begin position="44"/>
        <end position="60"/>
    </location>
</feature>
<feature type="signal peptide" evidence="3">
    <location>
        <begin position="1"/>
        <end position="24"/>
    </location>
</feature>
<sequence length="416" mass="46541">MFGENKMKSAVFFLFFALWFCVSSSDVLDALATPDININNDLKPGYRDISDSGAKDERSSITESNKTSETGGNNQDTTEAGNLSGDSIFSAVNNSSTLEVNSTTITQALTSLPKNMSPTQKAQILYTDKSEVEYKKGIGKSEETAATDSNPSMQSQVTESDIVARNPEEPIYEGGVIIASPPSQACALSCTPEDFSLSVSPKRFTVEVTADTRKIVCQAYYKNEAYTEMNVEFEWSYKDTNGEECTFGIDSSRQSCAEGTFHFSTDDFVIETAFVSELHFYGLEENRTGTIKCLFRPFCCLTNLTTNDSNTFTQEETSELNVYHRPDYTPHLIAVLFLSFLMCLILVIALFLYHRYTLRVHSNFADLDRSTVRYKQMKFLTPPHVTLNDEFNSDEEGDRDSYSSFDSVSHKNETDV</sequence>
<proteinExistence type="predicted"/>
<dbReference type="AlphaFoldDB" id="A0AA88L732"/>
<keyword evidence="2" id="KW-0472">Membrane</keyword>
<feature type="transmembrane region" description="Helical" evidence="2">
    <location>
        <begin position="332"/>
        <end position="353"/>
    </location>
</feature>
<gene>
    <name evidence="4" type="ORF">QYM36_011812</name>
</gene>
<comment type="caution">
    <text evidence="4">The sequence shown here is derived from an EMBL/GenBank/DDBJ whole genome shotgun (WGS) entry which is preliminary data.</text>
</comment>
<evidence type="ECO:0000256" key="2">
    <source>
        <dbReference type="SAM" id="Phobius"/>
    </source>
</evidence>
<evidence type="ECO:0000256" key="1">
    <source>
        <dbReference type="SAM" id="MobiDB-lite"/>
    </source>
</evidence>
<evidence type="ECO:0000313" key="4">
    <source>
        <dbReference type="EMBL" id="KAK2710415.1"/>
    </source>
</evidence>
<organism evidence="4 5">
    <name type="scientific">Artemia franciscana</name>
    <name type="common">Brine shrimp</name>
    <name type="synonym">Artemia sanfranciscana</name>
    <dbReference type="NCBI Taxonomy" id="6661"/>
    <lineage>
        <taxon>Eukaryota</taxon>
        <taxon>Metazoa</taxon>
        <taxon>Ecdysozoa</taxon>
        <taxon>Arthropoda</taxon>
        <taxon>Crustacea</taxon>
        <taxon>Branchiopoda</taxon>
        <taxon>Anostraca</taxon>
        <taxon>Artemiidae</taxon>
        <taxon>Artemia</taxon>
    </lineage>
</organism>
<keyword evidence="2" id="KW-0812">Transmembrane</keyword>
<keyword evidence="3" id="KW-0732">Signal</keyword>